<evidence type="ECO:0000256" key="1">
    <source>
        <dbReference type="SAM" id="MobiDB-lite"/>
    </source>
</evidence>
<reference evidence="3" key="2">
    <citation type="journal article" date="2022" name="Res Sq">
        <title>Comparative Genomics Reveals Insights into the Divergent Evolution of Astigmatic Mites and Household Pest Adaptations.</title>
        <authorList>
            <person name="Xiong Q."/>
            <person name="Wan A.T.-Y."/>
            <person name="Liu X.-Y."/>
            <person name="Fung C.S.-H."/>
            <person name="Xiao X."/>
            <person name="Malainual N."/>
            <person name="Hou J."/>
            <person name="Wang L."/>
            <person name="Wang M."/>
            <person name="Yang K."/>
            <person name="Cui Y."/>
            <person name="Leung E."/>
            <person name="Nong W."/>
            <person name="Shin S.-K."/>
            <person name="Au S."/>
            <person name="Jeong K.Y."/>
            <person name="Chew F.T."/>
            <person name="Hui J."/>
            <person name="Leung T.F."/>
            <person name="Tungtrongchitr A."/>
            <person name="Zhong N."/>
            <person name="Liu Z."/>
            <person name="Tsui S."/>
        </authorList>
    </citation>
    <scope>NUCLEOTIDE SEQUENCE</scope>
    <source>
        <strain evidence="3">Derf</strain>
        <tissue evidence="3">Whole organism</tissue>
    </source>
</reference>
<dbReference type="AlphaFoldDB" id="A0A922HNH2"/>
<keyword evidence="2" id="KW-1133">Transmembrane helix</keyword>
<organism evidence="3 4">
    <name type="scientific">Dermatophagoides farinae</name>
    <name type="common">American house dust mite</name>
    <dbReference type="NCBI Taxonomy" id="6954"/>
    <lineage>
        <taxon>Eukaryota</taxon>
        <taxon>Metazoa</taxon>
        <taxon>Ecdysozoa</taxon>
        <taxon>Arthropoda</taxon>
        <taxon>Chelicerata</taxon>
        <taxon>Arachnida</taxon>
        <taxon>Acari</taxon>
        <taxon>Acariformes</taxon>
        <taxon>Sarcoptiformes</taxon>
        <taxon>Astigmata</taxon>
        <taxon>Psoroptidia</taxon>
        <taxon>Analgoidea</taxon>
        <taxon>Pyroglyphidae</taxon>
        <taxon>Dermatophagoidinae</taxon>
        <taxon>Dermatophagoides</taxon>
    </lineage>
</organism>
<proteinExistence type="predicted"/>
<gene>
    <name evidence="3" type="ORF">DERF_014133</name>
</gene>
<protein>
    <submittedName>
        <fullName evidence="3">Uncharacterized protein</fullName>
    </submittedName>
</protein>
<evidence type="ECO:0000313" key="3">
    <source>
        <dbReference type="EMBL" id="KAH9493381.1"/>
    </source>
</evidence>
<evidence type="ECO:0000256" key="2">
    <source>
        <dbReference type="SAM" id="Phobius"/>
    </source>
</evidence>
<keyword evidence="4" id="KW-1185">Reference proteome</keyword>
<keyword evidence="2" id="KW-0472">Membrane</keyword>
<evidence type="ECO:0000313" key="4">
    <source>
        <dbReference type="Proteomes" id="UP000790347"/>
    </source>
</evidence>
<name>A0A922HNH2_DERFA</name>
<reference evidence="3" key="1">
    <citation type="submission" date="2013-05" db="EMBL/GenBank/DDBJ databases">
        <authorList>
            <person name="Yim A.K.Y."/>
            <person name="Chan T.F."/>
            <person name="Ji K.M."/>
            <person name="Liu X.Y."/>
            <person name="Zhou J.W."/>
            <person name="Li R.Q."/>
            <person name="Yang K.Y."/>
            <person name="Li J."/>
            <person name="Li M."/>
            <person name="Law P.T.W."/>
            <person name="Wu Y.L."/>
            <person name="Cai Z.L."/>
            <person name="Qin H."/>
            <person name="Bao Y."/>
            <person name="Leung R.K.K."/>
            <person name="Ng P.K.S."/>
            <person name="Zou J."/>
            <person name="Zhong X.J."/>
            <person name="Ran P.X."/>
            <person name="Zhong N.S."/>
            <person name="Liu Z.G."/>
            <person name="Tsui S.K.W."/>
        </authorList>
    </citation>
    <scope>NUCLEOTIDE SEQUENCE</scope>
    <source>
        <strain evidence="3">Derf</strain>
        <tissue evidence="3">Whole organism</tissue>
    </source>
</reference>
<feature type="transmembrane region" description="Helical" evidence="2">
    <location>
        <begin position="190"/>
        <end position="211"/>
    </location>
</feature>
<accession>A0A922HNH2</accession>
<keyword evidence="2" id="KW-0812">Transmembrane</keyword>
<feature type="compositionally biased region" description="Low complexity" evidence="1">
    <location>
        <begin position="272"/>
        <end position="289"/>
    </location>
</feature>
<sequence length="295" mass="34495">MLVRPKKRREYRNPNIHLIMINNHNDGKQFLIHNDYHSINDDDDHESQGHQYQMIMDTIFFDGNPLGFLCIKSNDMNDNSGMINLQQNPCKTWRQTGPLLRTIDQSITYSGQLYLISKQKQQVLFFDQELLKNISKEFPLSIKSLSDFIICKFRPNSNKQPDETMNATTILTEIETETETTTNKWRISTIIMIVFVFIVLCLWIVYHMMIVRRRRRRNKKRTNSKIAENSKKSISITDKNSENIMNKAIANKIIVQLTPMMKKYFTTTTSITTRSDSSSSNTTTLNKTSPIIKKR</sequence>
<feature type="region of interest" description="Disordered" evidence="1">
    <location>
        <begin position="272"/>
        <end position="295"/>
    </location>
</feature>
<dbReference type="EMBL" id="ASGP02000008">
    <property type="protein sequence ID" value="KAH9493381.1"/>
    <property type="molecule type" value="Genomic_DNA"/>
</dbReference>
<dbReference type="Proteomes" id="UP000790347">
    <property type="component" value="Unassembled WGS sequence"/>
</dbReference>
<comment type="caution">
    <text evidence="3">The sequence shown here is derived from an EMBL/GenBank/DDBJ whole genome shotgun (WGS) entry which is preliminary data.</text>
</comment>